<reference evidence="2" key="1">
    <citation type="submission" date="2016-11" db="EMBL/GenBank/DDBJ databases">
        <authorList>
            <person name="Varghese N."/>
            <person name="Submissions S."/>
        </authorList>
    </citation>
    <scope>NUCLEOTIDE SEQUENCE [LARGE SCALE GENOMIC DNA]</scope>
    <source>
        <strain evidence="2">DSM 18016</strain>
    </source>
</reference>
<name>A0A1M6PJM5_9FLAO</name>
<organism evidence="1 2">
    <name type="scientific">Epilithonimonas mollis</name>
    <dbReference type="NCBI Taxonomy" id="216903"/>
    <lineage>
        <taxon>Bacteria</taxon>
        <taxon>Pseudomonadati</taxon>
        <taxon>Bacteroidota</taxon>
        <taxon>Flavobacteriia</taxon>
        <taxon>Flavobacteriales</taxon>
        <taxon>Weeksellaceae</taxon>
        <taxon>Chryseobacterium group</taxon>
        <taxon>Epilithonimonas</taxon>
    </lineage>
</organism>
<evidence type="ECO:0000313" key="1">
    <source>
        <dbReference type="EMBL" id="SHK08123.1"/>
    </source>
</evidence>
<dbReference type="InterPro" id="IPR029044">
    <property type="entry name" value="Nucleotide-diphossugar_trans"/>
</dbReference>
<gene>
    <name evidence="1" type="ORF">SAMN05444371_1135</name>
</gene>
<keyword evidence="2" id="KW-1185">Reference proteome</keyword>
<dbReference type="Gene3D" id="3.90.550.10">
    <property type="entry name" value="Spore Coat Polysaccharide Biosynthesis Protein SpsA, Chain A"/>
    <property type="match status" value="1"/>
</dbReference>
<dbReference type="Proteomes" id="UP000184498">
    <property type="component" value="Unassembled WGS sequence"/>
</dbReference>
<dbReference type="STRING" id="216903.SAMN05444371_1135"/>
<dbReference type="EMBL" id="FRAM01000001">
    <property type="protein sequence ID" value="SHK08123.1"/>
    <property type="molecule type" value="Genomic_DNA"/>
</dbReference>
<evidence type="ECO:0000313" key="2">
    <source>
        <dbReference type="Proteomes" id="UP000184498"/>
    </source>
</evidence>
<accession>A0A1M6PJM5</accession>
<proteinExistence type="predicted"/>
<sequence length="289" mass="34036">MNIIYLVFGNKMDNYQQVYFSAYTAFAHKNTEDRIIVVAEDPSLFHSFQDEIEVIPISRELIKEWEGKYQFFWRVKIKALQLVAEKYPSDSILYLDGDTFFYDRMDALREGMKNGQNYMHVEEGKLSKLSSKTERLMWSQMKEKTYFNVKIDENSTMWNAGLIGISPKHFDCLGLTLGINDAMCADNVPRRLIEQFAFSLGLNEFSALKPADHVIGHYWGNKPEWNQIISHFLKEIFMKDYSLDKIIERIKQMDLAQIPIRVKESSTQRKLKNFIDGFYKNKKPVYIRK</sequence>
<dbReference type="RefSeq" id="WP_072996806.1">
    <property type="nucleotide sequence ID" value="NZ_FRAM01000001.1"/>
</dbReference>
<evidence type="ECO:0008006" key="3">
    <source>
        <dbReference type="Google" id="ProtNLM"/>
    </source>
</evidence>
<dbReference type="SUPFAM" id="SSF53448">
    <property type="entry name" value="Nucleotide-diphospho-sugar transferases"/>
    <property type="match status" value="1"/>
</dbReference>
<dbReference type="OrthoDB" id="850028at2"/>
<protein>
    <recommendedName>
        <fullName evidence="3">Nucleotide-diphospho-sugar transferase domain-containing protein</fullName>
    </recommendedName>
</protein>
<dbReference type="AlphaFoldDB" id="A0A1M6PJM5"/>